<accession>A0ABU5UAI1</accession>
<reference evidence="1 2" key="1">
    <citation type="submission" date="2023-12" db="EMBL/GenBank/DDBJ databases">
        <title>Baltic Sea Cyanobacteria.</title>
        <authorList>
            <person name="Delbaje E."/>
            <person name="Fewer D.P."/>
            <person name="Shishido T.K."/>
        </authorList>
    </citation>
    <scope>NUCLEOTIDE SEQUENCE [LARGE SCALE GENOMIC DNA]</scope>
    <source>
        <strain evidence="1 2">UHCC-0300</strain>
    </source>
</reference>
<dbReference type="RefSeq" id="WP_323194870.1">
    <property type="nucleotide sequence ID" value="NZ_JAYGHG010000004.1"/>
</dbReference>
<gene>
    <name evidence="1" type="ORF">VB620_04095</name>
</gene>
<organism evidence="1 2">
    <name type="scientific">Nodularia harveyana UHCC-0300</name>
    <dbReference type="NCBI Taxonomy" id="2974287"/>
    <lineage>
        <taxon>Bacteria</taxon>
        <taxon>Bacillati</taxon>
        <taxon>Cyanobacteriota</taxon>
        <taxon>Cyanophyceae</taxon>
        <taxon>Nostocales</taxon>
        <taxon>Nodulariaceae</taxon>
        <taxon>Nodularia</taxon>
    </lineage>
</organism>
<keyword evidence="2" id="KW-1185">Reference proteome</keyword>
<evidence type="ECO:0000313" key="1">
    <source>
        <dbReference type="EMBL" id="MEA5580523.1"/>
    </source>
</evidence>
<sequence length="97" mass="11133">MATITPPRPNDTLTLPRLIVLEPRATSQLQSPEGRKIAEVTENALQVLIQIKEYLESIKTIGEVDYNVVPPKRSERVVMRAQFKGRKKPMPYFLEEE</sequence>
<evidence type="ECO:0000313" key="2">
    <source>
        <dbReference type="Proteomes" id="UP001302120"/>
    </source>
</evidence>
<protein>
    <submittedName>
        <fullName evidence="1">Uncharacterized protein</fullName>
    </submittedName>
</protein>
<proteinExistence type="predicted"/>
<name>A0ABU5UAI1_9CYAN</name>
<dbReference type="Proteomes" id="UP001302120">
    <property type="component" value="Unassembled WGS sequence"/>
</dbReference>
<comment type="caution">
    <text evidence="1">The sequence shown here is derived from an EMBL/GenBank/DDBJ whole genome shotgun (WGS) entry which is preliminary data.</text>
</comment>
<dbReference type="EMBL" id="JAYGHG010000004">
    <property type="protein sequence ID" value="MEA5580523.1"/>
    <property type="molecule type" value="Genomic_DNA"/>
</dbReference>